<name>A0AAE1LTG6_9NEOP</name>
<comment type="caution">
    <text evidence="2">The sequence shown here is derived from an EMBL/GenBank/DDBJ whole genome shotgun (WGS) entry which is preliminary data.</text>
</comment>
<reference evidence="2" key="1">
    <citation type="submission" date="2021-07" db="EMBL/GenBank/DDBJ databases">
        <authorList>
            <person name="Catto M.A."/>
            <person name="Jacobson A."/>
            <person name="Kennedy G."/>
            <person name="Labadie P."/>
            <person name="Hunt B.G."/>
            <person name="Srinivasan R."/>
        </authorList>
    </citation>
    <scope>NUCLEOTIDE SEQUENCE</scope>
    <source>
        <strain evidence="2">PL_HMW_Pooled</strain>
        <tissue evidence="2">Head</tissue>
    </source>
</reference>
<feature type="compositionally biased region" description="Polar residues" evidence="1">
    <location>
        <begin position="1"/>
        <end position="20"/>
    </location>
</feature>
<evidence type="ECO:0000313" key="2">
    <source>
        <dbReference type="EMBL" id="KAK3929767.1"/>
    </source>
</evidence>
<evidence type="ECO:0000313" key="3">
    <source>
        <dbReference type="Proteomes" id="UP001219518"/>
    </source>
</evidence>
<evidence type="ECO:0000256" key="1">
    <source>
        <dbReference type="SAM" id="MobiDB-lite"/>
    </source>
</evidence>
<organism evidence="2 3">
    <name type="scientific">Frankliniella fusca</name>
    <dbReference type="NCBI Taxonomy" id="407009"/>
    <lineage>
        <taxon>Eukaryota</taxon>
        <taxon>Metazoa</taxon>
        <taxon>Ecdysozoa</taxon>
        <taxon>Arthropoda</taxon>
        <taxon>Hexapoda</taxon>
        <taxon>Insecta</taxon>
        <taxon>Pterygota</taxon>
        <taxon>Neoptera</taxon>
        <taxon>Paraneoptera</taxon>
        <taxon>Thysanoptera</taxon>
        <taxon>Terebrantia</taxon>
        <taxon>Thripoidea</taxon>
        <taxon>Thripidae</taxon>
        <taxon>Frankliniella</taxon>
    </lineage>
</organism>
<protein>
    <submittedName>
        <fullName evidence="2">Uncharacterized protein</fullName>
    </submittedName>
</protein>
<proteinExistence type="predicted"/>
<accession>A0AAE1LTG6</accession>
<dbReference type="Proteomes" id="UP001219518">
    <property type="component" value="Unassembled WGS sequence"/>
</dbReference>
<keyword evidence="3" id="KW-1185">Reference proteome</keyword>
<feature type="region of interest" description="Disordered" evidence="1">
    <location>
        <begin position="1"/>
        <end position="22"/>
    </location>
</feature>
<dbReference type="AlphaFoldDB" id="A0AAE1LTG6"/>
<reference evidence="2" key="2">
    <citation type="journal article" date="2023" name="BMC Genomics">
        <title>Pest status, molecular evolution, and epigenetic factors derived from the genome assembly of Frankliniella fusca, a thysanopteran phytovirus vector.</title>
        <authorList>
            <person name="Catto M.A."/>
            <person name="Labadie P.E."/>
            <person name="Jacobson A.L."/>
            <person name="Kennedy G.G."/>
            <person name="Srinivasan R."/>
            <person name="Hunt B.G."/>
        </authorList>
    </citation>
    <scope>NUCLEOTIDE SEQUENCE</scope>
    <source>
        <strain evidence="2">PL_HMW_Pooled</strain>
    </source>
</reference>
<sequence>MRQSTDGGPFSMPSNTSLTHPNLVPLGIYTDSSLLLKSGTEMSLVKRHSIVEISILFRTTQGESTAGLAQCRVCIWGRCHLNP</sequence>
<gene>
    <name evidence="2" type="ORF">KUF71_019608</name>
</gene>
<dbReference type="EMBL" id="JAHWGI010001403">
    <property type="protein sequence ID" value="KAK3929767.1"/>
    <property type="molecule type" value="Genomic_DNA"/>
</dbReference>